<dbReference type="SUPFAM" id="SSF53187">
    <property type="entry name" value="Zn-dependent exopeptidases"/>
    <property type="match status" value="1"/>
</dbReference>
<dbReference type="STRING" id="530564.Psta_3742"/>
<name>D2R032_PIRSD</name>
<dbReference type="PANTHER" id="PTHR12283">
    <property type="entry name" value="GLUTAMINYL-PEPTIDE CYCLOTRANSFERASE"/>
    <property type="match status" value="1"/>
</dbReference>
<dbReference type="InterPro" id="IPR040234">
    <property type="entry name" value="QC/QCL"/>
</dbReference>
<evidence type="ECO:0000256" key="3">
    <source>
        <dbReference type="SAM" id="Phobius"/>
    </source>
</evidence>
<dbReference type="Gene3D" id="3.40.630.10">
    <property type="entry name" value="Zn peptidases"/>
    <property type="match status" value="1"/>
</dbReference>
<evidence type="ECO:0000313" key="5">
    <source>
        <dbReference type="EMBL" id="ADB18397.1"/>
    </source>
</evidence>
<evidence type="ECO:0000256" key="1">
    <source>
        <dbReference type="ARBA" id="ARBA00022679"/>
    </source>
</evidence>
<evidence type="ECO:0000313" key="6">
    <source>
        <dbReference type="Proteomes" id="UP000001887"/>
    </source>
</evidence>
<dbReference type="Proteomes" id="UP000001887">
    <property type="component" value="Chromosome"/>
</dbReference>
<dbReference type="EMBL" id="CP001848">
    <property type="protein sequence ID" value="ADB18397.1"/>
    <property type="molecule type" value="Genomic_DNA"/>
</dbReference>
<gene>
    <name evidence="5" type="ordered locus">Psta_3742</name>
</gene>
<keyword evidence="6" id="KW-1185">Reference proteome</keyword>
<keyword evidence="3" id="KW-1133">Transmembrane helix</keyword>
<dbReference type="KEGG" id="psl:Psta_3742"/>
<reference evidence="5 6" key="1">
    <citation type="journal article" date="2009" name="Stand. Genomic Sci.">
        <title>Complete genome sequence of Pirellula staleyi type strain (ATCC 27377).</title>
        <authorList>
            <person name="Clum A."/>
            <person name="Tindall B.J."/>
            <person name="Sikorski J."/>
            <person name="Ivanova N."/>
            <person name="Mavrommatis K."/>
            <person name="Lucas S."/>
            <person name="Glavina del Rio T."/>
            <person name="Nolan M."/>
            <person name="Chen F."/>
            <person name="Tice H."/>
            <person name="Pitluck S."/>
            <person name="Cheng J.F."/>
            <person name="Chertkov O."/>
            <person name="Brettin T."/>
            <person name="Han C."/>
            <person name="Detter J.C."/>
            <person name="Kuske C."/>
            <person name="Bruce D."/>
            <person name="Goodwin L."/>
            <person name="Ovchinikova G."/>
            <person name="Pati A."/>
            <person name="Mikhailova N."/>
            <person name="Chen A."/>
            <person name="Palaniappan K."/>
            <person name="Land M."/>
            <person name="Hauser L."/>
            <person name="Chang Y.J."/>
            <person name="Jeffries C.D."/>
            <person name="Chain P."/>
            <person name="Rohde M."/>
            <person name="Goker M."/>
            <person name="Bristow J."/>
            <person name="Eisen J.A."/>
            <person name="Markowitz V."/>
            <person name="Hugenholtz P."/>
            <person name="Kyrpides N.C."/>
            <person name="Klenk H.P."/>
            <person name="Lapidus A."/>
        </authorList>
    </citation>
    <scope>NUCLEOTIDE SEQUENCE [LARGE SCALE GENOMIC DNA]</scope>
    <source>
        <strain evidence="6">ATCC 27377 / DSM 6068 / ICPB 4128</strain>
    </source>
</reference>
<feature type="domain" description="Peptidase M28" evidence="4">
    <location>
        <begin position="116"/>
        <end position="333"/>
    </location>
</feature>
<dbReference type="HOGENOM" id="CLU_045003_2_1_0"/>
<evidence type="ECO:0000259" key="4">
    <source>
        <dbReference type="Pfam" id="PF04389"/>
    </source>
</evidence>
<keyword evidence="3" id="KW-0472">Membrane</keyword>
<protein>
    <submittedName>
        <fullName evidence="5">Peptidase M28</fullName>
    </submittedName>
</protein>
<dbReference type="GO" id="GO:0016603">
    <property type="term" value="F:glutaminyl-peptide cyclotransferase activity"/>
    <property type="evidence" value="ECO:0007669"/>
    <property type="project" value="TreeGrafter"/>
</dbReference>
<dbReference type="PANTHER" id="PTHR12283:SF6">
    <property type="entry name" value="GLUTAMINYL-PEPTIDE CYCLOTRANSFERASE-RELATED"/>
    <property type="match status" value="1"/>
</dbReference>
<evidence type="ECO:0000256" key="2">
    <source>
        <dbReference type="ARBA" id="ARBA00023315"/>
    </source>
</evidence>
<feature type="transmembrane region" description="Helical" evidence="3">
    <location>
        <begin position="12"/>
        <end position="37"/>
    </location>
</feature>
<keyword evidence="2" id="KW-0012">Acyltransferase</keyword>
<keyword evidence="1" id="KW-0808">Transferase</keyword>
<dbReference type="GO" id="GO:0008270">
    <property type="term" value="F:zinc ion binding"/>
    <property type="evidence" value="ECO:0007669"/>
    <property type="project" value="TreeGrafter"/>
</dbReference>
<keyword evidence="3" id="KW-0812">Transmembrane</keyword>
<organism evidence="5 6">
    <name type="scientific">Pirellula staleyi (strain ATCC 27377 / DSM 6068 / ICPB 4128)</name>
    <name type="common">Pirella staleyi</name>
    <dbReference type="NCBI Taxonomy" id="530564"/>
    <lineage>
        <taxon>Bacteria</taxon>
        <taxon>Pseudomonadati</taxon>
        <taxon>Planctomycetota</taxon>
        <taxon>Planctomycetia</taxon>
        <taxon>Pirellulales</taxon>
        <taxon>Pirellulaceae</taxon>
        <taxon>Pirellula</taxon>
    </lineage>
</organism>
<dbReference type="Pfam" id="PF04389">
    <property type="entry name" value="Peptidase_M28"/>
    <property type="match status" value="1"/>
</dbReference>
<dbReference type="InterPro" id="IPR007484">
    <property type="entry name" value="Peptidase_M28"/>
</dbReference>
<dbReference type="eggNOG" id="COG2234">
    <property type="taxonomic scope" value="Bacteria"/>
</dbReference>
<dbReference type="OrthoDB" id="256090at2"/>
<proteinExistence type="predicted"/>
<accession>D2R032</accession>
<dbReference type="AlphaFoldDB" id="D2R032"/>
<sequence length="338" mass="38356" precursor="true">MASPSGTKTNIGFYSILILTIGCGLALLSFSGSGFVFSQRAPLSKLTLSDIPFNGERAYEHLKTVCAIGPRISGTQGMLDQQAYLVKHFESIGGKVTLQSFDIRHPETGERTTLANLIVEWHPEREERILVACHYDTRPFPDQDPNPRLRREPFIGANDGGSGVGLLCELGTMMPQFESKYGIDFVLFDGEELVYDDRDKYFLGSEHFSNEYIRNPPRHKYRSGILLDMVGDAELQVFRESLSMSWPETRPIVLDIWKTAEDLGVKEFISRTRHEIRDDHLALRNIAKIPTCDIIDFDYPRPGNVNYWHTTKDVPENCSALSLAKVGWVVHEYLKRLK</sequence>